<dbReference type="RefSeq" id="WP_307240529.1">
    <property type="nucleotide sequence ID" value="NZ_JAUSQZ010000001.1"/>
</dbReference>
<comment type="caution">
    <text evidence="2">The sequence shown here is derived from an EMBL/GenBank/DDBJ whole genome shotgun (WGS) entry which is preliminary data.</text>
</comment>
<gene>
    <name evidence="2" type="ORF">J2S57_001832</name>
</gene>
<evidence type="ECO:0000256" key="1">
    <source>
        <dbReference type="SAM" id="MobiDB-lite"/>
    </source>
</evidence>
<sequence>MTSTGSGRSEPETVRPRPEAGAPDGAQVDHLPVGGFCACCGAVYPCSAARRQGRDQPRPREIRAPLSRLARLCDEMVVPAG</sequence>
<dbReference type="Proteomes" id="UP001235712">
    <property type="component" value="Unassembled WGS sequence"/>
</dbReference>
<feature type="compositionally biased region" description="Basic and acidic residues" evidence="1">
    <location>
        <begin position="9"/>
        <end position="18"/>
    </location>
</feature>
<proteinExistence type="predicted"/>
<name>A0ABT9P083_9ACTN</name>
<reference evidence="2 3" key="1">
    <citation type="submission" date="2023-07" db="EMBL/GenBank/DDBJ databases">
        <title>Sequencing the genomes of 1000 actinobacteria strains.</title>
        <authorList>
            <person name="Klenk H.-P."/>
        </authorList>
    </citation>
    <scope>NUCLEOTIDE SEQUENCE [LARGE SCALE GENOMIC DNA]</scope>
    <source>
        <strain evidence="2 3">DSM 44388</strain>
    </source>
</reference>
<protein>
    <submittedName>
        <fullName evidence="2">Uncharacterized protein</fullName>
    </submittedName>
</protein>
<feature type="region of interest" description="Disordered" evidence="1">
    <location>
        <begin position="1"/>
        <end position="27"/>
    </location>
</feature>
<accession>A0ABT9P083</accession>
<evidence type="ECO:0000313" key="3">
    <source>
        <dbReference type="Proteomes" id="UP001235712"/>
    </source>
</evidence>
<keyword evidence="3" id="KW-1185">Reference proteome</keyword>
<organism evidence="2 3">
    <name type="scientific">Kineosporia succinea</name>
    <dbReference type="NCBI Taxonomy" id="84632"/>
    <lineage>
        <taxon>Bacteria</taxon>
        <taxon>Bacillati</taxon>
        <taxon>Actinomycetota</taxon>
        <taxon>Actinomycetes</taxon>
        <taxon>Kineosporiales</taxon>
        <taxon>Kineosporiaceae</taxon>
        <taxon>Kineosporia</taxon>
    </lineage>
</organism>
<evidence type="ECO:0000313" key="2">
    <source>
        <dbReference type="EMBL" id="MDP9826083.1"/>
    </source>
</evidence>
<dbReference type="EMBL" id="JAUSQZ010000001">
    <property type="protein sequence ID" value="MDP9826083.1"/>
    <property type="molecule type" value="Genomic_DNA"/>
</dbReference>